<evidence type="ECO:0000256" key="1">
    <source>
        <dbReference type="ARBA" id="ARBA00023236"/>
    </source>
</evidence>
<dbReference type="SUPFAM" id="SSF52540">
    <property type="entry name" value="P-loop containing nucleoside triphosphate hydrolases"/>
    <property type="match status" value="1"/>
</dbReference>
<evidence type="ECO:0000313" key="6">
    <source>
        <dbReference type="Proteomes" id="UP000186883"/>
    </source>
</evidence>
<evidence type="ECO:0000313" key="4">
    <source>
        <dbReference type="EMBL" id="OKA06400.1"/>
    </source>
</evidence>
<keyword evidence="1" id="KW-0227">DNA damage</keyword>
<comment type="caution">
    <text evidence="3">The sequence shown here is derived from an EMBL/GenBank/DDBJ whole genome shotgun (WGS) entry which is preliminary data.</text>
</comment>
<protein>
    <submittedName>
        <fullName evidence="3">Chromosome segregation protein SMC</fullName>
    </submittedName>
</protein>
<dbReference type="InterPro" id="IPR014555">
    <property type="entry name" value="RecF-like"/>
</dbReference>
<accession>A0A154MSF4</accession>
<dbReference type="GO" id="GO:0016887">
    <property type="term" value="F:ATP hydrolysis activity"/>
    <property type="evidence" value="ECO:0007669"/>
    <property type="project" value="InterPro"/>
</dbReference>
<dbReference type="InterPro" id="IPR027417">
    <property type="entry name" value="P-loop_NTPase"/>
</dbReference>
<dbReference type="GO" id="GO:0009432">
    <property type="term" value="P:SOS response"/>
    <property type="evidence" value="ECO:0007669"/>
    <property type="project" value="UniProtKB-KW"/>
</dbReference>
<name>A0A154MSF4_9PSEU</name>
<feature type="domain" description="ATPase AAA-type core" evidence="2">
    <location>
        <begin position="27"/>
        <end position="317"/>
    </location>
</feature>
<dbReference type="EMBL" id="LQCI01000008">
    <property type="protein sequence ID" value="KZB86409.1"/>
    <property type="molecule type" value="Genomic_DNA"/>
</dbReference>
<dbReference type="PANTHER" id="PTHR32182:SF22">
    <property type="entry name" value="ATP-DEPENDENT ENDONUCLEASE, OLD FAMILY-RELATED"/>
    <property type="match status" value="1"/>
</dbReference>
<dbReference type="EMBL" id="LOBU02000015">
    <property type="protein sequence ID" value="OKA06400.1"/>
    <property type="molecule type" value="Genomic_DNA"/>
</dbReference>
<evidence type="ECO:0000313" key="3">
    <source>
        <dbReference type="EMBL" id="KZB86409.1"/>
    </source>
</evidence>
<dbReference type="GO" id="GO:0000731">
    <property type="term" value="P:DNA synthesis involved in DNA repair"/>
    <property type="evidence" value="ECO:0007669"/>
    <property type="project" value="TreeGrafter"/>
</dbReference>
<organism evidence="3 5">
    <name type="scientific">Amycolatopsis regifaucium</name>
    <dbReference type="NCBI Taxonomy" id="546365"/>
    <lineage>
        <taxon>Bacteria</taxon>
        <taxon>Bacillati</taxon>
        <taxon>Actinomycetota</taxon>
        <taxon>Actinomycetes</taxon>
        <taxon>Pseudonocardiales</taxon>
        <taxon>Pseudonocardiaceae</taxon>
        <taxon>Amycolatopsis</taxon>
    </lineage>
</organism>
<evidence type="ECO:0000313" key="5">
    <source>
        <dbReference type="Proteomes" id="UP000076321"/>
    </source>
</evidence>
<sequence length="375" mass="41031">MTRQQLTSIEIEGFTSIRSARVELGAMNVLIGANGAGKSNFVQAFELLGRISEDLLNLFVGRNGGASALINDAADTMRISLKLDAPPNSYQAHLAAAPGEELIFDEEVISYHGPGHEQPWSKSIGRGHRESRLSEVVEERGTNSVASHITELLKGCRVYHFHDTSADAPVKRLTPTADDLALRADAANIAAVLLRLRDSEDPADKAAYRRIIGAIRLVAPFFRDFVLQPDSTDRILLRWHRQGSETIFSANQMSDGTLRFVCLVTLLLQPELPALVVLDEPELGLHPFAIVQLADMLRSASTRSQVLIATQSVTLMNQFSAEDLIVVEQRAGNSVFTRPNKAALENWLDEYSLGELWEKNLLGGQPGSLGSVLDA</sequence>
<reference evidence="3 5" key="1">
    <citation type="submission" date="2015-12" db="EMBL/GenBank/DDBJ databases">
        <title>Amycolatopsis regifaucium genome sequencing and assembly.</title>
        <authorList>
            <person name="Mayilraj S."/>
        </authorList>
    </citation>
    <scope>NUCLEOTIDE SEQUENCE [LARGE SCALE GENOMIC DNA]</scope>
    <source>
        <strain evidence="3 5">GY080</strain>
    </source>
</reference>
<dbReference type="InterPro" id="IPR003959">
    <property type="entry name" value="ATPase_AAA_core"/>
</dbReference>
<keyword evidence="1" id="KW-0742">SOS response</keyword>
<dbReference type="RefSeq" id="WP_061980509.1">
    <property type="nucleotide sequence ID" value="NZ_FOPQ01000018.1"/>
</dbReference>
<evidence type="ECO:0000259" key="2">
    <source>
        <dbReference type="Pfam" id="PF13304"/>
    </source>
</evidence>
<dbReference type="Proteomes" id="UP000076321">
    <property type="component" value="Unassembled WGS sequence"/>
</dbReference>
<keyword evidence="6" id="KW-1185">Reference proteome</keyword>
<dbReference type="AlphaFoldDB" id="A0A154MSF4"/>
<dbReference type="OrthoDB" id="104167at2"/>
<dbReference type="Gene3D" id="3.40.50.300">
    <property type="entry name" value="P-loop containing nucleotide triphosphate hydrolases"/>
    <property type="match status" value="2"/>
</dbReference>
<reference evidence="4 6" key="2">
    <citation type="submission" date="2016-11" db="EMBL/GenBank/DDBJ databases">
        <title>Genome sequencing of Amycolatopsis regifaucium.</title>
        <authorList>
            <person name="Mayilraj S."/>
            <person name="Kaur N."/>
        </authorList>
    </citation>
    <scope>NUCLEOTIDE SEQUENCE [LARGE SCALE GENOMIC DNA]</scope>
    <source>
        <strain evidence="4 6">GY080</strain>
    </source>
</reference>
<proteinExistence type="predicted"/>
<dbReference type="PIRSF" id="PIRSF029347">
    <property type="entry name" value="RecF"/>
    <property type="match status" value="1"/>
</dbReference>
<dbReference type="GO" id="GO:0006302">
    <property type="term" value="P:double-strand break repair"/>
    <property type="evidence" value="ECO:0007669"/>
    <property type="project" value="TreeGrafter"/>
</dbReference>
<dbReference type="GO" id="GO:0005524">
    <property type="term" value="F:ATP binding"/>
    <property type="evidence" value="ECO:0007669"/>
    <property type="project" value="InterPro"/>
</dbReference>
<gene>
    <name evidence="4" type="ORF">ATP06_0225115</name>
    <name evidence="3" type="ORF">AVL48_26835</name>
</gene>
<dbReference type="Pfam" id="PF13304">
    <property type="entry name" value="AAA_21"/>
    <property type="match status" value="1"/>
</dbReference>
<dbReference type="PANTHER" id="PTHR32182">
    <property type="entry name" value="DNA REPLICATION AND REPAIR PROTEIN RECF"/>
    <property type="match status" value="1"/>
</dbReference>
<dbReference type="Proteomes" id="UP000186883">
    <property type="component" value="Unassembled WGS sequence"/>
</dbReference>